<sequence length="157" mass="17055">MGKRRSSFVASDDSGEERPVKVAKKAEKGSKSSGGADVDSEGNTFWELSNKRRVVVQKFKGNMFVNLREYYEDSSGAMKPGKKGIMMSIDQYRSLANLVPSINAELRKNGVAIDNDAVDDGQPSGGKAMEAGKISKKVKSEAKRANIEATSDEDDED</sequence>
<dbReference type="SUPFAM" id="SSF54447">
    <property type="entry name" value="ssDNA-binding transcriptional regulator domain"/>
    <property type="match status" value="1"/>
</dbReference>
<accession>A0A9P4XUL6</accession>
<evidence type="ECO:0000256" key="2">
    <source>
        <dbReference type="ARBA" id="ARBA00009001"/>
    </source>
</evidence>
<protein>
    <submittedName>
        <fullName evidence="9">PC4-domain-containing protein</fullName>
    </submittedName>
</protein>
<dbReference type="GO" id="GO:0060261">
    <property type="term" value="P:positive regulation of transcription initiation by RNA polymerase II"/>
    <property type="evidence" value="ECO:0007669"/>
    <property type="project" value="InterPro"/>
</dbReference>
<dbReference type="GO" id="GO:0003677">
    <property type="term" value="F:DNA binding"/>
    <property type="evidence" value="ECO:0007669"/>
    <property type="project" value="UniProtKB-KW"/>
</dbReference>
<evidence type="ECO:0000256" key="6">
    <source>
        <dbReference type="ARBA" id="ARBA00023242"/>
    </source>
</evidence>
<evidence type="ECO:0000256" key="7">
    <source>
        <dbReference type="SAM" id="MobiDB-lite"/>
    </source>
</evidence>
<keyword evidence="5" id="KW-0804">Transcription</keyword>
<dbReference type="Gene3D" id="2.30.31.10">
    <property type="entry name" value="Transcriptional Coactivator Pc4, Chain A"/>
    <property type="match status" value="1"/>
</dbReference>
<organism evidence="9 10">
    <name type="scientific">Cryphonectria parasitica (strain ATCC 38755 / EP155)</name>
    <dbReference type="NCBI Taxonomy" id="660469"/>
    <lineage>
        <taxon>Eukaryota</taxon>
        <taxon>Fungi</taxon>
        <taxon>Dikarya</taxon>
        <taxon>Ascomycota</taxon>
        <taxon>Pezizomycotina</taxon>
        <taxon>Sordariomycetes</taxon>
        <taxon>Sordariomycetidae</taxon>
        <taxon>Diaporthales</taxon>
        <taxon>Cryphonectriaceae</taxon>
        <taxon>Cryphonectria-Endothia species complex</taxon>
        <taxon>Cryphonectria</taxon>
    </lineage>
</organism>
<comment type="subcellular location">
    <subcellularLocation>
        <location evidence="1">Nucleus</location>
    </subcellularLocation>
</comment>
<feature type="compositionally biased region" description="Basic and acidic residues" evidence="7">
    <location>
        <begin position="16"/>
        <end position="30"/>
    </location>
</feature>
<dbReference type="GO" id="GO:0005634">
    <property type="term" value="C:nucleus"/>
    <property type="evidence" value="ECO:0007669"/>
    <property type="project" value="UniProtKB-SubCell"/>
</dbReference>
<evidence type="ECO:0000256" key="3">
    <source>
        <dbReference type="ARBA" id="ARBA00023015"/>
    </source>
</evidence>
<evidence type="ECO:0000259" key="8">
    <source>
        <dbReference type="Pfam" id="PF02229"/>
    </source>
</evidence>
<keyword evidence="10" id="KW-1185">Reference proteome</keyword>
<dbReference type="EMBL" id="MU032352">
    <property type="protein sequence ID" value="KAF3761183.1"/>
    <property type="molecule type" value="Genomic_DNA"/>
</dbReference>
<dbReference type="Proteomes" id="UP000803844">
    <property type="component" value="Unassembled WGS sequence"/>
</dbReference>
<dbReference type="AlphaFoldDB" id="A0A9P4XUL6"/>
<comment type="caution">
    <text evidence="9">The sequence shown here is derived from an EMBL/GenBank/DDBJ whole genome shotgun (WGS) entry which is preliminary data.</text>
</comment>
<feature type="region of interest" description="Disordered" evidence="7">
    <location>
        <begin position="115"/>
        <end position="157"/>
    </location>
</feature>
<evidence type="ECO:0000313" key="9">
    <source>
        <dbReference type="EMBL" id="KAF3761183.1"/>
    </source>
</evidence>
<evidence type="ECO:0000256" key="5">
    <source>
        <dbReference type="ARBA" id="ARBA00023163"/>
    </source>
</evidence>
<evidence type="ECO:0000313" key="10">
    <source>
        <dbReference type="Proteomes" id="UP000803844"/>
    </source>
</evidence>
<dbReference type="InterPro" id="IPR045125">
    <property type="entry name" value="Sub1/Tcp4-like"/>
</dbReference>
<dbReference type="OrthoDB" id="2505440at2759"/>
<dbReference type="GO" id="GO:0003713">
    <property type="term" value="F:transcription coactivator activity"/>
    <property type="evidence" value="ECO:0007669"/>
    <property type="project" value="InterPro"/>
</dbReference>
<reference evidence="9" key="1">
    <citation type="journal article" date="2020" name="Phytopathology">
        <title>Genome sequence of the chestnut blight fungus Cryphonectria parasitica EP155: A fundamental resource for an archetypical invasive plant pathogen.</title>
        <authorList>
            <person name="Crouch J.A."/>
            <person name="Dawe A."/>
            <person name="Aerts A."/>
            <person name="Barry K."/>
            <person name="Churchill A.C.L."/>
            <person name="Grimwood J."/>
            <person name="Hillman B."/>
            <person name="Milgroom M.G."/>
            <person name="Pangilinan J."/>
            <person name="Smith M."/>
            <person name="Salamov A."/>
            <person name="Schmutz J."/>
            <person name="Yadav J."/>
            <person name="Grigoriev I.V."/>
            <person name="Nuss D."/>
        </authorList>
    </citation>
    <scope>NUCLEOTIDE SEQUENCE</scope>
    <source>
        <strain evidence="9">EP155</strain>
    </source>
</reference>
<keyword evidence="3" id="KW-0805">Transcription regulation</keyword>
<gene>
    <name evidence="9" type="ORF">M406DRAFT_268110</name>
</gene>
<dbReference type="PANTHER" id="PTHR13215">
    <property type="entry name" value="RNA POLYMERASE II TRANSCRIPTIONAL COACTIVATOR"/>
    <property type="match status" value="1"/>
</dbReference>
<keyword evidence="4" id="KW-0238">DNA-binding</keyword>
<comment type="similarity">
    <text evidence="2">Belongs to the transcriptional coactivator PC4 family.</text>
</comment>
<dbReference type="InterPro" id="IPR003173">
    <property type="entry name" value="PC4_C"/>
</dbReference>
<feature type="domain" description="Transcriptional coactivator p15 (PC4) C-terminal" evidence="8">
    <location>
        <begin position="46"/>
        <end position="96"/>
    </location>
</feature>
<dbReference type="RefSeq" id="XP_040772162.1">
    <property type="nucleotide sequence ID" value="XM_040917914.1"/>
</dbReference>
<dbReference type="InterPro" id="IPR009044">
    <property type="entry name" value="ssDNA-bd_transcriptional_reg"/>
</dbReference>
<dbReference type="Pfam" id="PF02229">
    <property type="entry name" value="PC4"/>
    <property type="match status" value="1"/>
</dbReference>
<evidence type="ECO:0000256" key="4">
    <source>
        <dbReference type="ARBA" id="ARBA00023125"/>
    </source>
</evidence>
<dbReference type="GeneID" id="63835043"/>
<feature type="region of interest" description="Disordered" evidence="7">
    <location>
        <begin position="1"/>
        <end position="43"/>
    </location>
</feature>
<keyword evidence="6" id="KW-0539">Nucleus</keyword>
<name>A0A9P4XUL6_CRYP1</name>
<proteinExistence type="inferred from homology"/>
<evidence type="ECO:0000256" key="1">
    <source>
        <dbReference type="ARBA" id="ARBA00004123"/>
    </source>
</evidence>